<name>X8AM38_MYCXE</name>
<gene>
    <name evidence="2" type="ORF">I553_8942</name>
</gene>
<dbReference type="AlphaFoldDB" id="X8AM38"/>
<dbReference type="PROSITE" id="PS00455">
    <property type="entry name" value="AMP_BINDING"/>
    <property type="match status" value="1"/>
</dbReference>
<dbReference type="PANTHER" id="PTHR45527">
    <property type="entry name" value="NONRIBOSOMAL PEPTIDE SYNTHETASE"/>
    <property type="match status" value="1"/>
</dbReference>
<dbReference type="InterPro" id="IPR020845">
    <property type="entry name" value="AMP-binding_CS"/>
</dbReference>
<dbReference type="SUPFAM" id="SSF56801">
    <property type="entry name" value="Acetyl-CoA synthetase-like"/>
    <property type="match status" value="1"/>
</dbReference>
<dbReference type="GO" id="GO:0044550">
    <property type="term" value="P:secondary metabolite biosynthetic process"/>
    <property type="evidence" value="ECO:0007669"/>
    <property type="project" value="TreeGrafter"/>
</dbReference>
<protein>
    <submittedName>
        <fullName evidence="2">AMP-binding enzyme family protein</fullName>
    </submittedName>
</protein>
<dbReference type="GO" id="GO:0005829">
    <property type="term" value="C:cytosol"/>
    <property type="evidence" value="ECO:0007669"/>
    <property type="project" value="TreeGrafter"/>
</dbReference>
<dbReference type="PANTHER" id="PTHR45527:SF14">
    <property type="entry name" value="PLIPASTATIN SYNTHASE SUBUNIT B"/>
    <property type="match status" value="1"/>
</dbReference>
<dbReference type="EMBL" id="JAOB01000050">
    <property type="protein sequence ID" value="EUA32952.1"/>
    <property type="molecule type" value="Genomic_DNA"/>
</dbReference>
<dbReference type="PRINTS" id="PR00154">
    <property type="entry name" value="AMPBINDING"/>
</dbReference>
<evidence type="ECO:0000259" key="1">
    <source>
        <dbReference type="Pfam" id="PF00501"/>
    </source>
</evidence>
<feature type="domain" description="AMP-dependent synthetase/ligase" evidence="1">
    <location>
        <begin position="2"/>
        <end position="175"/>
    </location>
</feature>
<comment type="caution">
    <text evidence="2">The sequence shown here is derived from an EMBL/GenBank/DDBJ whole genome shotgun (WGS) entry which is preliminary data.</text>
</comment>
<proteinExistence type="predicted"/>
<accession>X8AM38</accession>
<dbReference type="GO" id="GO:0043041">
    <property type="term" value="P:amino acid activation for nonribosomal peptide biosynthetic process"/>
    <property type="evidence" value="ECO:0007669"/>
    <property type="project" value="TreeGrafter"/>
</dbReference>
<organism evidence="2">
    <name type="scientific">Mycobacterium xenopi 4042</name>
    <dbReference type="NCBI Taxonomy" id="1299334"/>
    <lineage>
        <taxon>Bacteria</taxon>
        <taxon>Bacillati</taxon>
        <taxon>Actinomycetota</taxon>
        <taxon>Actinomycetes</taxon>
        <taxon>Mycobacteriales</taxon>
        <taxon>Mycobacteriaceae</taxon>
        <taxon>Mycobacterium</taxon>
    </lineage>
</organism>
<reference evidence="2" key="1">
    <citation type="submission" date="2014-01" db="EMBL/GenBank/DDBJ databases">
        <authorList>
            <person name="Brown-Elliot B."/>
            <person name="Wallace R."/>
            <person name="Lenaerts A."/>
            <person name="Ordway D."/>
            <person name="DeGroote M.A."/>
            <person name="Parker T."/>
            <person name="Sizemore C."/>
            <person name="Tallon L.J."/>
            <person name="Sadzewicz L.K."/>
            <person name="Sengamalay N."/>
            <person name="Fraser C.M."/>
            <person name="Hine E."/>
            <person name="Shefchek K.A."/>
            <person name="Das S.P."/>
            <person name="Tettelin H."/>
        </authorList>
    </citation>
    <scope>NUCLEOTIDE SEQUENCE [LARGE SCALE GENOMIC DNA]</scope>
    <source>
        <strain evidence="2">4042</strain>
    </source>
</reference>
<dbReference type="InterPro" id="IPR000873">
    <property type="entry name" value="AMP-dep_synth/lig_dom"/>
</dbReference>
<dbReference type="InterPro" id="IPR020459">
    <property type="entry name" value="AMP-binding"/>
</dbReference>
<dbReference type="GO" id="GO:0031177">
    <property type="term" value="F:phosphopantetheine binding"/>
    <property type="evidence" value="ECO:0007669"/>
    <property type="project" value="TreeGrafter"/>
</dbReference>
<dbReference type="Gene3D" id="3.40.50.980">
    <property type="match status" value="2"/>
</dbReference>
<evidence type="ECO:0000313" key="2">
    <source>
        <dbReference type="EMBL" id="EUA32952.1"/>
    </source>
</evidence>
<dbReference type="Pfam" id="PF00501">
    <property type="entry name" value="AMP-binding"/>
    <property type="match status" value="1"/>
</dbReference>
<dbReference type="PATRIC" id="fig|1299334.3.peg.5370"/>
<sequence length="229" mass="24694">MPMDPAHPPARLRFLLEDAAPVAAVTTAGLAERLDGRELLVVDVNDPAIAAQPHAPLPVPAPEEIAYVIYTSGTTGVPKGVAIAHGNVTRLLATLDAELGLSAGQVWTQCHSLAFDFSVWEIFGALLHGGRLVVVSDAVVRSPEDLRALLIAEQVSMLSQTPSAFYALQTVDAQHPTGHSGWRCRRWCSAVRRSNPNGLGRGWMAIRACRGWSTCMGSPRRRCMPRFGK</sequence>